<feature type="transmembrane region" description="Helical" evidence="1">
    <location>
        <begin position="40"/>
        <end position="68"/>
    </location>
</feature>
<feature type="transmembrane region" description="Helical" evidence="1">
    <location>
        <begin position="88"/>
        <end position="114"/>
    </location>
</feature>
<evidence type="ECO:0000256" key="1">
    <source>
        <dbReference type="SAM" id="Phobius"/>
    </source>
</evidence>
<evidence type="ECO:0008006" key="4">
    <source>
        <dbReference type="Google" id="ProtNLM"/>
    </source>
</evidence>
<feature type="transmembrane region" description="Helical" evidence="1">
    <location>
        <begin position="135"/>
        <end position="154"/>
    </location>
</feature>
<feature type="transmembrane region" description="Helical" evidence="1">
    <location>
        <begin position="12"/>
        <end position="33"/>
    </location>
</feature>
<evidence type="ECO:0000313" key="3">
    <source>
        <dbReference type="Proteomes" id="UP001432322"/>
    </source>
</evidence>
<accession>A0AAV5WLQ1</accession>
<dbReference type="Proteomes" id="UP001432322">
    <property type="component" value="Unassembled WGS sequence"/>
</dbReference>
<dbReference type="EMBL" id="BTSY01000006">
    <property type="protein sequence ID" value="GMT31198.1"/>
    <property type="molecule type" value="Genomic_DNA"/>
</dbReference>
<keyword evidence="1" id="KW-1133">Transmembrane helix</keyword>
<organism evidence="2 3">
    <name type="scientific">Pristionchus fissidentatus</name>
    <dbReference type="NCBI Taxonomy" id="1538716"/>
    <lineage>
        <taxon>Eukaryota</taxon>
        <taxon>Metazoa</taxon>
        <taxon>Ecdysozoa</taxon>
        <taxon>Nematoda</taxon>
        <taxon>Chromadorea</taxon>
        <taxon>Rhabditida</taxon>
        <taxon>Rhabditina</taxon>
        <taxon>Diplogasteromorpha</taxon>
        <taxon>Diplogasteroidea</taxon>
        <taxon>Neodiplogasteridae</taxon>
        <taxon>Pristionchus</taxon>
    </lineage>
</organism>
<comment type="caution">
    <text evidence="2">The sequence shown here is derived from an EMBL/GenBank/DDBJ whole genome shotgun (WGS) entry which is preliminary data.</text>
</comment>
<reference evidence="2" key="1">
    <citation type="submission" date="2023-10" db="EMBL/GenBank/DDBJ databases">
        <title>Genome assembly of Pristionchus species.</title>
        <authorList>
            <person name="Yoshida K."/>
            <person name="Sommer R.J."/>
        </authorList>
    </citation>
    <scope>NUCLEOTIDE SEQUENCE</scope>
    <source>
        <strain evidence="2">RS5133</strain>
    </source>
</reference>
<dbReference type="AlphaFoldDB" id="A0AAV5WLQ1"/>
<evidence type="ECO:0000313" key="2">
    <source>
        <dbReference type="EMBL" id="GMT31198.1"/>
    </source>
</evidence>
<feature type="transmembrane region" description="Helical" evidence="1">
    <location>
        <begin position="169"/>
        <end position="187"/>
    </location>
</feature>
<feature type="non-terminal residue" evidence="2">
    <location>
        <position position="1"/>
    </location>
</feature>
<keyword evidence="1" id="KW-0472">Membrane</keyword>
<gene>
    <name evidence="2" type="ORF">PFISCL1PPCAC_22495</name>
</gene>
<dbReference type="PANTHER" id="PTHR22718:SF25">
    <property type="entry name" value="G-PROTEIN COUPLED RECEPTORS FAMILY 1 PROFILE DOMAIN-CONTAINING PROTEIN"/>
    <property type="match status" value="1"/>
</dbReference>
<feature type="non-terminal residue" evidence="2">
    <location>
        <position position="190"/>
    </location>
</feature>
<keyword evidence="3" id="KW-1185">Reference proteome</keyword>
<proteinExistence type="predicted"/>
<dbReference type="PANTHER" id="PTHR22718">
    <property type="entry name" value="SERPENTINE RECEPTOR, CLASS X"/>
    <property type="match status" value="1"/>
</dbReference>
<keyword evidence="1" id="KW-0812">Transmembrane</keyword>
<sequence>TGKYTTLLIFESVVGMLVALSNIMIIFILIAGWKRLMKNTFYIIVFNLIVCTSMKAVVELAFVVPYYIMRGEKEAQLKLYYNHCERTTAALTVLLNVLIYLTYGCTVFVLVLEAGRDVTRSNRSSVEMKLLRQSIVIFTLYAGSIFTVLLLSFVDPGKGIFDLAYAENLLNLSIAAVYPICFLAMSGEMK</sequence>
<protein>
    <recommendedName>
        <fullName evidence="4">G protein-coupled receptor</fullName>
    </recommendedName>
</protein>
<name>A0AAV5WLQ1_9BILA</name>